<dbReference type="InterPro" id="IPR014025">
    <property type="entry name" value="Glutaredoxin_subgr"/>
</dbReference>
<dbReference type="PROSITE" id="PS51354">
    <property type="entry name" value="GLUTAREDOXIN_2"/>
    <property type="match status" value="1"/>
</dbReference>
<name>A0A2B7YDG8_POLH7</name>
<keyword evidence="4" id="KW-1185">Reference proteome</keyword>
<feature type="region of interest" description="Disordered" evidence="1">
    <location>
        <begin position="87"/>
        <end position="138"/>
    </location>
</feature>
<dbReference type="EMBL" id="PDNA01000052">
    <property type="protein sequence ID" value="PGH19129.1"/>
    <property type="molecule type" value="Genomic_DNA"/>
</dbReference>
<dbReference type="Gene3D" id="3.40.30.10">
    <property type="entry name" value="Glutaredoxin"/>
    <property type="match status" value="1"/>
</dbReference>
<feature type="domain" description="Glutaredoxin" evidence="2">
    <location>
        <begin position="153"/>
        <end position="218"/>
    </location>
</feature>
<dbReference type="OrthoDB" id="423313at2759"/>
<dbReference type="PANTHER" id="PTHR45694:SF5">
    <property type="entry name" value="GLUTAREDOXIN 2"/>
    <property type="match status" value="1"/>
</dbReference>
<dbReference type="PANTHER" id="PTHR45694">
    <property type="entry name" value="GLUTAREDOXIN 2"/>
    <property type="match status" value="1"/>
</dbReference>
<dbReference type="AlphaFoldDB" id="A0A2B7YDG8"/>
<dbReference type="Proteomes" id="UP000224634">
    <property type="component" value="Unassembled WGS sequence"/>
</dbReference>
<dbReference type="InterPro" id="IPR002109">
    <property type="entry name" value="Glutaredoxin"/>
</dbReference>
<evidence type="ECO:0000259" key="2">
    <source>
        <dbReference type="Pfam" id="PF00462"/>
    </source>
</evidence>
<proteinExistence type="predicted"/>
<comment type="caution">
    <text evidence="3">The sequence shown here is derived from an EMBL/GenBank/DDBJ whole genome shotgun (WGS) entry which is preliminary data.</text>
</comment>
<gene>
    <name evidence="3" type="ORF">AJ80_04207</name>
</gene>
<dbReference type="GO" id="GO:0005796">
    <property type="term" value="C:Golgi lumen"/>
    <property type="evidence" value="ECO:0007669"/>
    <property type="project" value="TreeGrafter"/>
</dbReference>
<evidence type="ECO:0000313" key="4">
    <source>
        <dbReference type="Proteomes" id="UP000224634"/>
    </source>
</evidence>
<dbReference type="SUPFAM" id="SSF52833">
    <property type="entry name" value="Thioredoxin-like"/>
    <property type="match status" value="1"/>
</dbReference>
<sequence length="259" mass="29032">MSPHRRIRLLLFTAFGIVLLILYLTSDARRVQDERFYQQTVEAMDATAARKYSETSDDGIFQKLKPGTLPQDEQAIAVDRQKIEKPLRRPTITYTEKEGEEGDEEESDGEVSIAGRKKMPKKDKDKEDAEKKKNKGDPQVENEFNAILKKSPVIIFSKSYCPHSRKAKYILTEKYDIVPAPFVVELDEHPLGDKLQAVLASNTGRSTVPNILVNGRSIGGGDEVELLDATQELTAKIKSLGGKRVMEMKPKSRKKGSGL</sequence>
<organism evidence="3 4">
    <name type="scientific">Polytolypa hystricis (strain UAMH7299)</name>
    <dbReference type="NCBI Taxonomy" id="1447883"/>
    <lineage>
        <taxon>Eukaryota</taxon>
        <taxon>Fungi</taxon>
        <taxon>Dikarya</taxon>
        <taxon>Ascomycota</taxon>
        <taxon>Pezizomycotina</taxon>
        <taxon>Eurotiomycetes</taxon>
        <taxon>Eurotiomycetidae</taxon>
        <taxon>Onygenales</taxon>
        <taxon>Onygenales incertae sedis</taxon>
        <taxon>Polytolypa</taxon>
    </lineage>
</organism>
<protein>
    <submittedName>
        <fullName evidence="3">Glutaredoxin</fullName>
    </submittedName>
</protein>
<dbReference type="CDD" id="cd03419">
    <property type="entry name" value="GRX_GRXh_1_2_like"/>
    <property type="match status" value="1"/>
</dbReference>
<evidence type="ECO:0000256" key="1">
    <source>
        <dbReference type="SAM" id="MobiDB-lite"/>
    </source>
</evidence>
<dbReference type="GO" id="GO:0034599">
    <property type="term" value="P:cellular response to oxidative stress"/>
    <property type="evidence" value="ECO:0007669"/>
    <property type="project" value="TreeGrafter"/>
</dbReference>
<accession>A0A2B7YDG8</accession>
<evidence type="ECO:0000313" key="3">
    <source>
        <dbReference type="EMBL" id="PGH19129.1"/>
    </source>
</evidence>
<feature type="compositionally biased region" description="Basic and acidic residues" evidence="1">
    <location>
        <begin position="122"/>
        <end position="138"/>
    </location>
</feature>
<dbReference type="GO" id="GO:0000324">
    <property type="term" value="C:fungal-type vacuole"/>
    <property type="evidence" value="ECO:0007669"/>
    <property type="project" value="TreeGrafter"/>
</dbReference>
<dbReference type="PRINTS" id="PR00160">
    <property type="entry name" value="GLUTAREDOXIN"/>
</dbReference>
<dbReference type="Pfam" id="PF00462">
    <property type="entry name" value="Glutaredoxin"/>
    <property type="match status" value="1"/>
</dbReference>
<dbReference type="STRING" id="1447883.A0A2B7YDG8"/>
<feature type="compositionally biased region" description="Acidic residues" evidence="1">
    <location>
        <begin position="98"/>
        <end position="109"/>
    </location>
</feature>
<dbReference type="GO" id="GO:0015038">
    <property type="term" value="F:glutathione disulfide oxidoreductase activity"/>
    <property type="evidence" value="ECO:0007669"/>
    <property type="project" value="TreeGrafter"/>
</dbReference>
<dbReference type="InterPro" id="IPR036249">
    <property type="entry name" value="Thioredoxin-like_sf"/>
</dbReference>
<reference evidence="3 4" key="1">
    <citation type="submission" date="2017-10" db="EMBL/GenBank/DDBJ databases">
        <title>Comparative genomics in systemic dimorphic fungi from Ajellomycetaceae.</title>
        <authorList>
            <person name="Munoz J.F."/>
            <person name="Mcewen J.G."/>
            <person name="Clay O.K."/>
            <person name="Cuomo C.A."/>
        </authorList>
    </citation>
    <scope>NUCLEOTIDE SEQUENCE [LARGE SCALE GENOMIC DNA]</scope>
    <source>
        <strain evidence="3 4">UAMH7299</strain>
    </source>
</reference>
<dbReference type="GO" id="GO:0005801">
    <property type="term" value="C:cis-Golgi network"/>
    <property type="evidence" value="ECO:0007669"/>
    <property type="project" value="TreeGrafter"/>
</dbReference>